<evidence type="ECO:0000313" key="1">
    <source>
        <dbReference type="Proteomes" id="UP001732720"/>
    </source>
</evidence>
<evidence type="ECO:0000313" key="2">
    <source>
        <dbReference type="RefSeq" id="XP_073897212.1"/>
    </source>
</evidence>
<keyword evidence="1" id="KW-1185">Reference proteome</keyword>
<protein>
    <submittedName>
        <fullName evidence="2">LOW QUALITY PROTEIN: alcohol dehydrogenase 6-like</fullName>
    </submittedName>
</protein>
<gene>
    <name evidence="2" type="primary">LOC109677105</name>
</gene>
<reference evidence="2" key="1">
    <citation type="submission" date="2025-08" db="UniProtKB">
        <authorList>
            <consortium name="RefSeq"/>
        </authorList>
    </citation>
    <scope>IDENTIFICATION</scope>
</reference>
<organism evidence="1 2">
    <name type="scientific">Castor canadensis</name>
    <name type="common">American beaver</name>
    <dbReference type="NCBI Taxonomy" id="51338"/>
    <lineage>
        <taxon>Eukaryota</taxon>
        <taxon>Metazoa</taxon>
        <taxon>Chordata</taxon>
        <taxon>Craniata</taxon>
        <taxon>Vertebrata</taxon>
        <taxon>Euteleostomi</taxon>
        <taxon>Mammalia</taxon>
        <taxon>Eutheria</taxon>
        <taxon>Euarchontoglires</taxon>
        <taxon>Glires</taxon>
        <taxon>Rodentia</taxon>
        <taxon>Castorimorpha</taxon>
        <taxon>Castoridae</taxon>
        <taxon>Castor</taxon>
    </lineage>
</organism>
<accession>A0AC58JX15</accession>
<proteinExistence type="predicted"/>
<dbReference type="RefSeq" id="XP_073897212.1">
    <property type="nucleotide sequence ID" value="XM_074041111.1"/>
</dbReference>
<name>A0AC58JX15_CASCN</name>
<sequence>MKVITCRAAILWKMNAPLSIEEVKVDSPNAGEFWIKIISSGLCGTDMHILEGKNEVQFPVILGHEGAGVVESIGEGVNSVKPGDKVLMFPLPQCRECSSCLHPKGNLCLKENMISPTGLLLDGTSRFTCRGRNIYNLYGTSTFTEYTTVVHEIAVGKIDDATPMDKVCIMSCEVPTGFGAVFNTAKVTPGSTCVVFGLGGIGSAIVIGCKASGASRILPVDINEKKFPRARDCLNPQNLEKPVQEVVKEMTGIGADFAFKATGLIDTMVAALESCNLSYGVCVSIGASPTNLKLSFDKMLILSGRTLKGAMMGEYKTRDSIPKMITDYINKNINDPLITPKLPFEKINEALELFKYETAMLRKTCRNILAVSHRFRESYRTPSNLGFHGALLVAHKATTMQTHLINTGQPAGPPTHKPSRPPTHRVAGLPPRRPTRQPPHRSTRQPPHRPTRTPPTGTVAAACQRRAATPPIAGSKPAYEMQTNMTRC</sequence>
<dbReference type="Proteomes" id="UP001732720">
    <property type="component" value="Chromosome 9"/>
</dbReference>